<protein>
    <submittedName>
        <fullName evidence="1">Putative membrane protein</fullName>
    </submittedName>
</protein>
<dbReference type="Proteomes" id="UP000186108">
    <property type="component" value="Chromosome"/>
</dbReference>
<accession>A0A1B1K9U7</accession>
<proteinExistence type="predicted"/>
<organism evidence="1 2">
    <name type="scientific">Rhodococcus opacus</name>
    <name type="common">Nocardia opaca</name>
    <dbReference type="NCBI Taxonomy" id="37919"/>
    <lineage>
        <taxon>Bacteria</taxon>
        <taxon>Bacillati</taxon>
        <taxon>Actinomycetota</taxon>
        <taxon>Actinomycetes</taxon>
        <taxon>Mycobacteriales</taxon>
        <taxon>Nocardiaceae</taxon>
        <taxon>Rhodococcus</taxon>
    </lineage>
</organism>
<reference evidence="1 2" key="1">
    <citation type="submission" date="2014-07" db="EMBL/GenBank/DDBJ databases">
        <authorList>
            <person name="Zhang J.E."/>
            <person name="Yang H."/>
            <person name="Guo J."/>
            <person name="Deng Z."/>
            <person name="Luo H."/>
            <person name="Luo M."/>
            <person name="Zhao B."/>
        </authorList>
    </citation>
    <scope>NUCLEOTIDE SEQUENCE [LARGE SCALE GENOMIC DNA]</scope>
    <source>
        <strain evidence="1 2">1CP</strain>
    </source>
</reference>
<name>A0A1B1K9U7_RHOOP</name>
<dbReference type="AlphaFoldDB" id="A0A1B1K9U7"/>
<dbReference type="EMBL" id="CP009111">
    <property type="protein sequence ID" value="ANS29387.1"/>
    <property type="molecule type" value="Genomic_DNA"/>
</dbReference>
<evidence type="ECO:0000313" key="2">
    <source>
        <dbReference type="Proteomes" id="UP000186108"/>
    </source>
</evidence>
<evidence type="ECO:0000313" key="1">
    <source>
        <dbReference type="EMBL" id="ANS29387.1"/>
    </source>
</evidence>
<sequence length="211" mass="23899">MESLIAVAGTLLGGLLGILGSYFTQRTGYRRESRERLAAVRRQLYVEFLISVHEMFAQVTEVHQAHRARAISPVEASEILRKISPRSSQAALENLRLVASDRVAAAAADLWARMRRDAQPLGSDLEWQRFSKWRKNYWSARQFFIDAARRDIGFEPLDWSRAGVGPARELRKDEGQTLDNNSATSPGRSLRIWVALRRSISKSELPPKHSS</sequence>
<gene>
    <name evidence="1" type="ORF">R1CP_23595</name>
</gene>